<feature type="region of interest" description="Disordered" evidence="1">
    <location>
        <begin position="1"/>
        <end position="24"/>
    </location>
</feature>
<sequence>MPWKHKTAETRQRVRENQRRSRARREELMRDLQRRLDEQEQLGVQATFEMQQAARQVAHENKRLRALLSQKGVSDAEVEEFLGRGDPDLIDNQLVQNRLLTRASTASSTPHVSSVMALLNAEQPKTPARSCNLESSCENPPRRTEENSRLLESIGPPHEDDTPTVLEDWPCSSETSPSHLPDPDVRYNSGMETSCDVAATILANMHGHADTSRIRVVLGCTGPSDCIVKNTRVFDLLDEAA</sequence>
<name>F8N204_NEUT8</name>
<feature type="compositionally biased region" description="Basic and acidic residues" evidence="1">
    <location>
        <begin position="140"/>
        <end position="149"/>
    </location>
</feature>
<dbReference type="OrthoDB" id="4505928at2759"/>
<evidence type="ECO:0000256" key="1">
    <source>
        <dbReference type="SAM" id="MobiDB-lite"/>
    </source>
</evidence>
<gene>
    <name evidence="2" type="ORF">NEUTE1DRAFT_143032</name>
</gene>
<protein>
    <recommendedName>
        <fullName evidence="4">BZIP domain-containing protein</fullName>
    </recommendedName>
</protein>
<evidence type="ECO:0000313" key="2">
    <source>
        <dbReference type="EMBL" id="EGO53228.1"/>
    </source>
</evidence>
<accession>F8N204</accession>
<evidence type="ECO:0008006" key="4">
    <source>
        <dbReference type="Google" id="ProtNLM"/>
    </source>
</evidence>
<dbReference type="HOGENOM" id="CLU_060781_0_1_1"/>
<dbReference type="RefSeq" id="XP_009856847.1">
    <property type="nucleotide sequence ID" value="XM_009858545.1"/>
</dbReference>
<dbReference type="GeneID" id="20826309"/>
<dbReference type="Proteomes" id="UP000008065">
    <property type="component" value="Unassembled WGS sequence"/>
</dbReference>
<proteinExistence type="predicted"/>
<dbReference type="PANTHER" id="PTHR42070:SF1">
    <property type="entry name" value="FILAMENT ASSOCIATED PROTEIN, PUTATIVE (AFU_ORTHOLOGUE AFUA_8G06630)-RELATED"/>
    <property type="match status" value="1"/>
</dbReference>
<dbReference type="PANTHER" id="PTHR42070">
    <property type="entry name" value="FILAMENT ASSOCIATED PROTEIN, PUTATIVE (AFU_ORTHOLOGUE AFUA_8G06630)-RELATED"/>
    <property type="match status" value="1"/>
</dbReference>
<dbReference type="CDD" id="cd14688">
    <property type="entry name" value="bZIP_YAP"/>
    <property type="match status" value="1"/>
</dbReference>
<dbReference type="AlphaFoldDB" id="F8N204"/>
<organism evidence="2 3">
    <name type="scientific">Neurospora tetrasperma (strain FGSC 2508 / ATCC MYA-4615 / P0657)</name>
    <dbReference type="NCBI Taxonomy" id="510951"/>
    <lineage>
        <taxon>Eukaryota</taxon>
        <taxon>Fungi</taxon>
        <taxon>Dikarya</taxon>
        <taxon>Ascomycota</taxon>
        <taxon>Pezizomycotina</taxon>
        <taxon>Sordariomycetes</taxon>
        <taxon>Sordariomycetidae</taxon>
        <taxon>Sordariales</taxon>
        <taxon>Sordariaceae</taxon>
        <taxon>Neurospora</taxon>
    </lineage>
</organism>
<dbReference type="KEGG" id="nte:NEUTE1DRAFT143032"/>
<feature type="region of interest" description="Disordered" evidence="1">
    <location>
        <begin position="123"/>
        <end position="163"/>
    </location>
</feature>
<reference evidence="3" key="1">
    <citation type="journal article" date="2011" name="Genetics">
        <title>Massive changes in genome architecture accompany the transition to self-fertility in the filamentous fungus Neurospora tetrasperma.</title>
        <authorList>
            <person name="Ellison C.E."/>
            <person name="Stajich J.E."/>
            <person name="Jacobson D.J."/>
            <person name="Natvig D.O."/>
            <person name="Lapidus A."/>
            <person name="Foster B."/>
            <person name="Aerts A."/>
            <person name="Riley R."/>
            <person name="Lindquist E.A."/>
            <person name="Grigoriev I.V."/>
            <person name="Taylor J.W."/>
        </authorList>
    </citation>
    <scope>NUCLEOTIDE SEQUENCE [LARGE SCALE GENOMIC DNA]</scope>
    <source>
        <strain evidence="3">FGSC 2508 / P0657</strain>
    </source>
</reference>
<dbReference type="EMBL" id="GL891382">
    <property type="protein sequence ID" value="EGO53228.1"/>
    <property type="molecule type" value="Genomic_DNA"/>
</dbReference>
<keyword evidence="3" id="KW-1185">Reference proteome</keyword>
<evidence type="ECO:0000313" key="3">
    <source>
        <dbReference type="Proteomes" id="UP000008065"/>
    </source>
</evidence>
<dbReference type="VEuPathDB" id="FungiDB:NEUTE1DRAFT_143032"/>